<dbReference type="EMBL" id="JARBFT010000022">
    <property type="protein sequence ID" value="MDE1516011.1"/>
    <property type="molecule type" value="Genomic_DNA"/>
</dbReference>
<protein>
    <submittedName>
        <fullName evidence="2">Uncharacterized protein</fullName>
    </submittedName>
</protein>
<dbReference type="RefSeq" id="WP_274723665.1">
    <property type="nucleotide sequence ID" value="NZ_JARBFT010000022.1"/>
</dbReference>
<accession>A0ABT5V2Z0</accession>
<keyword evidence="1" id="KW-0175">Coiled coil</keyword>
<proteinExistence type="predicted"/>
<comment type="caution">
    <text evidence="2">The sequence shown here is derived from an EMBL/GenBank/DDBJ whole genome shotgun (WGS) entry which is preliminary data.</text>
</comment>
<feature type="coiled-coil region" evidence="1">
    <location>
        <begin position="54"/>
        <end position="88"/>
    </location>
</feature>
<sequence length="204" mass="23385">MEVKREVNDKGTVYSVLINGFRIHEEYCLSSAKRVFDGLSKGKQLVDVVEHPQLRKLKEELASIKAENDNLKEEKDALSTEKDALNSLLDMLESGKKSVFQYRVEKITGLSAPASLNELDSSTFNEILAYVTMFVQLRFKEHWQVNNVISKTNSWHQYPNIRSINTHRNGKQVEGIHPEYYALICEILDITGDNGTPLVHSRRY</sequence>
<gene>
    <name evidence="2" type="ORF">PUN32_13480</name>
</gene>
<reference evidence="2 3" key="1">
    <citation type="submission" date="2023-02" db="EMBL/GenBank/DDBJ databases">
        <title>Vibrio intestini sp. nov., a close relative of Vibrio cholerae isolated from the intestine of Healthy Culter dabryi.</title>
        <authorList>
            <person name="Wu N."/>
        </authorList>
    </citation>
    <scope>NUCLEOTIDE SEQUENCE [LARGE SCALE GENOMIC DNA]</scope>
    <source>
        <strain evidence="2 3">DSL-7</strain>
    </source>
</reference>
<name>A0ABT5V2Z0_9VIBR</name>
<dbReference type="Proteomes" id="UP001216189">
    <property type="component" value="Unassembled WGS sequence"/>
</dbReference>
<keyword evidence="3" id="KW-1185">Reference proteome</keyword>
<evidence type="ECO:0000256" key="1">
    <source>
        <dbReference type="SAM" id="Coils"/>
    </source>
</evidence>
<evidence type="ECO:0000313" key="3">
    <source>
        <dbReference type="Proteomes" id="UP001216189"/>
    </source>
</evidence>
<organism evidence="2 3">
    <name type="scientific">Vibrio chanodichtyis</name>
    <dbReference type="NCBI Taxonomy" id="3027932"/>
    <lineage>
        <taxon>Bacteria</taxon>
        <taxon>Pseudomonadati</taxon>
        <taxon>Pseudomonadota</taxon>
        <taxon>Gammaproteobacteria</taxon>
        <taxon>Vibrionales</taxon>
        <taxon>Vibrionaceae</taxon>
        <taxon>Vibrio</taxon>
    </lineage>
</organism>
<evidence type="ECO:0000313" key="2">
    <source>
        <dbReference type="EMBL" id="MDE1516011.1"/>
    </source>
</evidence>